<evidence type="ECO:0000313" key="1">
    <source>
        <dbReference type="EMBL" id="MBX69611.1"/>
    </source>
</evidence>
<sequence>MGFANDCTCLDSSLDFNMGHIDFPRCS</sequence>
<proteinExistence type="predicted"/>
<protein>
    <submittedName>
        <fullName evidence="1">Uncharacterized protein</fullName>
    </submittedName>
</protein>
<accession>A0A2P2QRS6</accession>
<dbReference type="AlphaFoldDB" id="A0A2P2QRS6"/>
<name>A0A2P2QRS6_RHIMU</name>
<reference evidence="1" key="1">
    <citation type="submission" date="2018-02" db="EMBL/GenBank/DDBJ databases">
        <title>Rhizophora mucronata_Transcriptome.</title>
        <authorList>
            <person name="Meera S.P."/>
            <person name="Sreeshan A."/>
            <person name="Augustine A."/>
        </authorList>
    </citation>
    <scope>NUCLEOTIDE SEQUENCE</scope>
    <source>
        <tissue evidence="1">Leaf</tissue>
    </source>
</reference>
<organism evidence="1">
    <name type="scientific">Rhizophora mucronata</name>
    <name type="common">Asiatic mangrove</name>
    <dbReference type="NCBI Taxonomy" id="61149"/>
    <lineage>
        <taxon>Eukaryota</taxon>
        <taxon>Viridiplantae</taxon>
        <taxon>Streptophyta</taxon>
        <taxon>Embryophyta</taxon>
        <taxon>Tracheophyta</taxon>
        <taxon>Spermatophyta</taxon>
        <taxon>Magnoliopsida</taxon>
        <taxon>eudicotyledons</taxon>
        <taxon>Gunneridae</taxon>
        <taxon>Pentapetalae</taxon>
        <taxon>rosids</taxon>
        <taxon>fabids</taxon>
        <taxon>Malpighiales</taxon>
        <taxon>Rhizophoraceae</taxon>
        <taxon>Rhizophora</taxon>
    </lineage>
</organism>
<dbReference type="EMBL" id="GGEC01089127">
    <property type="protein sequence ID" value="MBX69611.1"/>
    <property type="molecule type" value="Transcribed_RNA"/>
</dbReference>